<evidence type="ECO:0000313" key="14">
    <source>
        <dbReference type="EMBL" id="CAK1551193.1"/>
    </source>
</evidence>
<comment type="catalytic activity">
    <reaction evidence="11">
        <text>a 6-O-methyl-2'-deoxyguanosine in DNA + L-cysteinyl-[protein] = S-methyl-L-cysteinyl-[protein] + a 2'-deoxyguanosine in DNA</text>
        <dbReference type="Rhea" id="RHEA:24000"/>
        <dbReference type="Rhea" id="RHEA-COMP:10131"/>
        <dbReference type="Rhea" id="RHEA-COMP:10132"/>
        <dbReference type="Rhea" id="RHEA-COMP:11367"/>
        <dbReference type="Rhea" id="RHEA-COMP:11368"/>
        <dbReference type="ChEBI" id="CHEBI:29950"/>
        <dbReference type="ChEBI" id="CHEBI:82612"/>
        <dbReference type="ChEBI" id="CHEBI:85445"/>
        <dbReference type="ChEBI" id="CHEBI:85448"/>
        <dbReference type="EC" id="2.1.1.63"/>
    </reaction>
</comment>
<evidence type="ECO:0000256" key="8">
    <source>
        <dbReference type="ARBA" id="ARBA00023204"/>
    </source>
</evidence>
<reference evidence="14 15" key="1">
    <citation type="submission" date="2023-11" db="EMBL/GenBank/DDBJ databases">
        <authorList>
            <person name="Okamura Y."/>
        </authorList>
    </citation>
    <scope>NUCLEOTIDE SEQUENCE [LARGE SCALE GENOMIC DNA]</scope>
</reference>
<comment type="caution">
    <text evidence="14">The sequence shown here is derived from an EMBL/GenBank/DDBJ whole genome shotgun (WGS) entry which is preliminary data.</text>
</comment>
<keyword evidence="5" id="KW-0489">Methyltransferase</keyword>
<evidence type="ECO:0000256" key="7">
    <source>
        <dbReference type="ARBA" id="ARBA00022763"/>
    </source>
</evidence>
<dbReference type="AlphaFoldDB" id="A0AAV1JS47"/>
<organism evidence="14 15">
    <name type="scientific">Leptosia nina</name>
    <dbReference type="NCBI Taxonomy" id="320188"/>
    <lineage>
        <taxon>Eukaryota</taxon>
        <taxon>Metazoa</taxon>
        <taxon>Ecdysozoa</taxon>
        <taxon>Arthropoda</taxon>
        <taxon>Hexapoda</taxon>
        <taxon>Insecta</taxon>
        <taxon>Pterygota</taxon>
        <taxon>Neoptera</taxon>
        <taxon>Endopterygota</taxon>
        <taxon>Lepidoptera</taxon>
        <taxon>Glossata</taxon>
        <taxon>Ditrysia</taxon>
        <taxon>Papilionoidea</taxon>
        <taxon>Pieridae</taxon>
        <taxon>Pierinae</taxon>
        <taxon>Leptosia</taxon>
    </lineage>
</organism>
<evidence type="ECO:0000256" key="1">
    <source>
        <dbReference type="ARBA" id="ARBA00001286"/>
    </source>
</evidence>
<evidence type="ECO:0000256" key="4">
    <source>
        <dbReference type="ARBA" id="ARBA00015377"/>
    </source>
</evidence>
<dbReference type="Pfam" id="PF02870">
    <property type="entry name" value="Methyltransf_1N"/>
    <property type="match status" value="1"/>
</dbReference>
<dbReference type="EC" id="2.1.1.63" evidence="3"/>
<evidence type="ECO:0000259" key="12">
    <source>
        <dbReference type="Pfam" id="PF01035"/>
    </source>
</evidence>
<evidence type="ECO:0000256" key="11">
    <source>
        <dbReference type="ARBA" id="ARBA00049348"/>
    </source>
</evidence>
<evidence type="ECO:0000256" key="3">
    <source>
        <dbReference type="ARBA" id="ARBA00011918"/>
    </source>
</evidence>
<evidence type="ECO:0000256" key="10">
    <source>
        <dbReference type="ARBA" id="ARBA00031621"/>
    </source>
</evidence>
<dbReference type="Gene3D" id="3.30.160.70">
    <property type="entry name" value="Methylated DNA-protein cysteine methyltransferase domain"/>
    <property type="match status" value="1"/>
</dbReference>
<dbReference type="InterPro" id="IPR008332">
    <property type="entry name" value="MethylG_MeTrfase_N"/>
</dbReference>
<dbReference type="InterPro" id="IPR036388">
    <property type="entry name" value="WH-like_DNA-bd_sf"/>
</dbReference>
<comment type="catalytic activity">
    <reaction evidence="1">
        <text>a 4-O-methyl-thymidine in DNA + L-cysteinyl-[protein] = a thymidine in DNA + S-methyl-L-cysteinyl-[protein]</text>
        <dbReference type="Rhea" id="RHEA:53428"/>
        <dbReference type="Rhea" id="RHEA-COMP:10131"/>
        <dbReference type="Rhea" id="RHEA-COMP:10132"/>
        <dbReference type="Rhea" id="RHEA-COMP:13555"/>
        <dbReference type="Rhea" id="RHEA-COMP:13556"/>
        <dbReference type="ChEBI" id="CHEBI:29950"/>
        <dbReference type="ChEBI" id="CHEBI:82612"/>
        <dbReference type="ChEBI" id="CHEBI:137386"/>
        <dbReference type="ChEBI" id="CHEBI:137387"/>
        <dbReference type="EC" id="2.1.1.63"/>
    </reaction>
</comment>
<dbReference type="GO" id="GO:0006281">
    <property type="term" value="P:DNA repair"/>
    <property type="evidence" value="ECO:0007669"/>
    <property type="project" value="UniProtKB-KW"/>
</dbReference>
<dbReference type="GO" id="GO:0032259">
    <property type="term" value="P:methylation"/>
    <property type="evidence" value="ECO:0007669"/>
    <property type="project" value="UniProtKB-KW"/>
</dbReference>
<accession>A0AAV1JS47</accession>
<dbReference type="SUPFAM" id="SSF53155">
    <property type="entry name" value="Methylated DNA-protein cysteine methyltransferase domain"/>
    <property type="match status" value="1"/>
</dbReference>
<dbReference type="Pfam" id="PF01035">
    <property type="entry name" value="DNA_binding_1"/>
    <property type="match status" value="1"/>
</dbReference>
<dbReference type="InterPro" id="IPR036217">
    <property type="entry name" value="MethylDNA_cys_MeTrfase_DNAb"/>
</dbReference>
<gene>
    <name evidence="14" type="ORF">LNINA_LOCUS10356</name>
</gene>
<dbReference type="Gene3D" id="1.10.10.10">
    <property type="entry name" value="Winged helix-like DNA-binding domain superfamily/Winged helix DNA-binding domain"/>
    <property type="match status" value="1"/>
</dbReference>
<sequence length="183" mass="20438">MKLSGVLDKYTNGTSTLYVNIFDSPIGKIIAVGDEEFVYIVCFEDSKNLEKMFKSVAKELSCTFELGKTKLLEEFENEIESYFDGELKEFTVPIKTIGSDFQKEVWEMLRKQKYGTTQTYADLAKALGRSGTHARAIGAACGANAHLVVVPCHRVVASASKGGFSCGLDRKEWLLQHEQKHLK</sequence>
<dbReference type="InterPro" id="IPR036631">
    <property type="entry name" value="MGMT_N_sf"/>
</dbReference>
<feature type="domain" description="Methylated-DNA-[protein]-cysteine S-methyltransferase DNA binding" evidence="12">
    <location>
        <begin position="100"/>
        <end position="179"/>
    </location>
</feature>
<keyword evidence="6" id="KW-0808">Transferase</keyword>
<feature type="domain" description="Methylguanine DNA methyltransferase ribonuclease-like" evidence="13">
    <location>
        <begin position="18"/>
        <end position="95"/>
    </location>
</feature>
<evidence type="ECO:0000313" key="15">
    <source>
        <dbReference type="Proteomes" id="UP001497472"/>
    </source>
</evidence>
<dbReference type="SUPFAM" id="SSF46767">
    <property type="entry name" value="Methylated DNA-protein cysteine methyltransferase, C-terminal domain"/>
    <property type="match status" value="1"/>
</dbReference>
<keyword evidence="7" id="KW-0227">DNA damage</keyword>
<dbReference type="Proteomes" id="UP001497472">
    <property type="component" value="Unassembled WGS sequence"/>
</dbReference>
<dbReference type="InterPro" id="IPR014048">
    <property type="entry name" value="MethylDNA_cys_MeTrfase_DNA-bd"/>
</dbReference>
<evidence type="ECO:0000259" key="13">
    <source>
        <dbReference type="Pfam" id="PF02870"/>
    </source>
</evidence>
<proteinExistence type="inferred from homology"/>
<dbReference type="FunFam" id="1.10.10.10:FF:000214">
    <property type="entry name" value="Methylated-DNA--protein-cysteine methyltransferase"/>
    <property type="match status" value="1"/>
</dbReference>
<keyword evidence="15" id="KW-1185">Reference proteome</keyword>
<dbReference type="PANTHER" id="PTHR10815">
    <property type="entry name" value="METHYLATED-DNA--PROTEIN-CYSTEINE METHYLTRANSFERASE"/>
    <property type="match status" value="1"/>
</dbReference>
<dbReference type="EMBL" id="CAVLEF010000122">
    <property type="protein sequence ID" value="CAK1551193.1"/>
    <property type="molecule type" value="Genomic_DNA"/>
</dbReference>
<protein>
    <recommendedName>
        <fullName evidence="4">Methylated-DNA--protein-cysteine methyltransferase</fullName>
        <ecNumber evidence="3">2.1.1.63</ecNumber>
    </recommendedName>
    <alternativeName>
        <fullName evidence="9">6-O-methylguanine-DNA methyltransferase</fullName>
    </alternativeName>
    <alternativeName>
        <fullName evidence="10">O-6-methylguanine-DNA-alkyltransferase</fullName>
    </alternativeName>
</protein>
<dbReference type="GO" id="GO:0003908">
    <property type="term" value="F:methylated-DNA-[protein]-cysteine S-methyltransferase activity"/>
    <property type="evidence" value="ECO:0007669"/>
    <property type="project" value="UniProtKB-EC"/>
</dbReference>
<keyword evidence="8" id="KW-0234">DNA repair</keyword>
<name>A0AAV1JS47_9NEOP</name>
<dbReference type="InterPro" id="IPR001497">
    <property type="entry name" value="MethylDNA_cys_MeTrfase_AS"/>
</dbReference>
<dbReference type="PROSITE" id="PS00374">
    <property type="entry name" value="MGMT"/>
    <property type="match status" value="1"/>
</dbReference>
<dbReference type="NCBIfam" id="TIGR00589">
    <property type="entry name" value="ogt"/>
    <property type="match status" value="1"/>
</dbReference>
<comment type="similarity">
    <text evidence="2">Belongs to the MGMT family.</text>
</comment>
<evidence type="ECO:0000256" key="6">
    <source>
        <dbReference type="ARBA" id="ARBA00022679"/>
    </source>
</evidence>
<evidence type="ECO:0000256" key="5">
    <source>
        <dbReference type="ARBA" id="ARBA00022603"/>
    </source>
</evidence>
<evidence type="ECO:0000256" key="9">
    <source>
        <dbReference type="ARBA" id="ARBA00030795"/>
    </source>
</evidence>
<evidence type="ECO:0000256" key="2">
    <source>
        <dbReference type="ARBA" id="ARBA00008711"/>
    </source>
</evidence>
<dbReference type="CDD" id="cd06445">
    <property type="entry name" value="ATase"/>
    <property type="match status" value="1"/>
</dbReference>
<dbReference type="PANTHER" id="PTHR10815:SF13">
    <property type="entry name" value="METHYLATED-DNA--PROTEIN-CYSTEINE METHYLTRANSFERASE"/>
    <property type="match status" value="1"/>
</dbReference>